<comment type="subcellular location">
    <subcellularLocation>
        <location evidence="1">Nucleus</location>
    </subcellularLocation>
</comment>
<evidence type="ECO:0000256" key="7">
    <source>
        <dbReference type="SAM" id="Coils"/>
    </source>
</evidence>
<dbReference type="Gene3D" id="2.40.330.10">
    <property type="entry name" value="DNA-binding pseudobarrel domain"/>
    <property type="match status" value="2"/>
</dbReference>
<evidence type="ECO:0000256" key="6">
    <source>
        <dbReference type="ARBA" id="ARBA00023242"/>
    </source>
</evidence>
<dbReference type="InterPro" id="IPR015300">
    <property type="entry name" value="DNA-bd_pseudobarrel_sf"/>
</dbReference>
<evidence type="ECO:0000256" key="5">
    <source>
        <dbReference type="ARBA" id="ARBA00023163"/>
    </source>
</evidence>
<feature type="compositionally biased region" description="Polar residues" evidence="8">
    <location>
        <begin position="352"/>
        <end position="362"/>
    </location>
</feature>
<evidence type="ECO:0000259" key="9">
    <source>
        <dbReference type="PROSITE" id="PS50863"/>
    </source>
</evidence>
<dbReference type="PANTHER" id="PTHR31674">
    <property type="entry name" value="B3 DOMAIN-CONTAINING PROTEIN REM-LIKE 3-RELATED"/>
    <property type="match status" value="1"/>
</dbReference>
<protein>
    <recommendedName>
        <fullName evidence="9">TF-B3 domain-containing protein</fullName>
    </recommendedName>
</protein>
<dbReference type="PROSITE" id="PS50863">
    <property type="entry name" value="B3"/>
    <property type="match status" value="2"/>
</dbReference>
<keyword evidence="7" id="KW-0175">Coiled coil</keyword>
<dbReference type="SMART" id="SM01019">
    <property type="entry name" value="B3"/>
    <property type="match status" value="2"/>
</dbReference>
<dbReference type="SUPFAM" id="SSF101936">
    <property type="entry name" value="DNA-binding pseudobarrel domain"/>
    <property type="match status" value="2"/>
</dbReference>
<feature type="compositionally biased region" description="Acidic residues" evidence="8">
    <location>
        <begin position="109"/>
        <end position="130"/>
    </location>
</feature>
<accession>A0AAU9T8V1</accession>
<dbReference type="GO" id="GO:0003677">
    <property type="term" value="F:DNA binding"/>
    <property type="evidence" value="ECO:0007669"/>
    <property type="project" value="UniProtKB-KW"/>
</dbReference>
<organism evidence="10 11">
    <name type="scientific">Thlaspi arvense</name>
    <name type="common">Field penny-cress</name>
    <dbReference type="NCBI Taxonomy" id="13288"/>
    <lineage>
        <taxon>Eukaryota</taxon>
        <taxon>Viridiplantae</taxon>
        <taxon>Streptophyta</taxon>
        <taxon>Embryophyta</taxon>
        <taxon>Tracheophyta</taxon>
        <taxon>Spermatophyta</taxon>
        <taxon>Magnoliopsida</taxon>
        <taxon>eudicotyledons</taxon>
        <taxon>Gunneridae</taxon>
        <taxon>Pentapetalae</taxon>
        <taxon>rosids</taxon>
        <taxon>malvids</taxon>
        <taxon>Brassicales</taxon>
        <taxon>Brassicaceae</taxon>
        <taxon>Thlaspideae</taxon>
        <taxon>Thlaspi</taxon>
    </lineage>
</organism>
<feature type="region of interest" description="Disordered" evidence="8">
    <location>
        <begin position="351"/>
        <end position="402"/>
    </location>
</feature>
<dbReference type="Pfam" id="PF02362">
    <property type="entry name" value="B3"/>
    <property type="match status" value="2"/>
</dbReference>
<evidence type="ECO:0000256" key="1">
    <source>
        <dbReference type="ARBA" id="ARBA00004123"/>
    </source>
</evidence>
<feature type="coiled-coil region" evidence="7">
    <location>
        <begin position="427"/>
        <end position="454"/>
    </location>
</feature>
<evidence type="ECO:0000256" key="8">
    <source>
        <dbReference type="SAM" id="MobiDB-lite"/>
    </source>
</evidence>
<keyword evidence="2" id="KW-0677">Repeat</keyword>
<keyword evidence="6" id="KW-0539">Nucleus</keyword>
<evidence type="ECO:0000256" key="2">
    <source>
        <dbReference type="ARBA" id="ARBA00022737"/>
    </source>
</evidence>
<dbReference type="EMBL" id="OU466863">
    <property type="protein sequence ID" value="CAH2079567.1"/>
    <property type="molecule type" value="Genomic_DNA"/>
</dbReference>
<proteinExistence type="predicted"/>
<dbReference type="InterPro" id="IPR039218">
    <property type="entry name" value="REM_fam"/>
</dbReference>
<evidence type="ECO:0000313" key="10">
    <source>
        <dbReference type="EMBL" id="CAH2079567.1"/>
    </source>
</evidence>
<evidence type="ECO:0000256" key="4">
    <source>
        <dbReference type="ARBA" id="ARBA00023125"/>
    </source>
</evidence>
<keyword evidence="4" id="KW-0238">DNA-binding</keyword>
<dbReference type="Proteomes" id="UP000836841">
    <property type="component" value="Chromosome 7"/>
</dbReference>
<gene>
    <name evidence="10" type="ORF">TAV2_LOCUS24626</name>
</gene>
<evidence type="ECO:0000256" key="3">
    <source>
        <dbReference type="ARBA" id="ARBA00023015"/>
    </source>
</evidence>
<feature type="domain" description="TF-B3" evidence="9">
    <location>
        <begin position="247"/>
        <end position="343"/>
    </location>
</feature>
<dbReference type="GO" id="GO:0005634">
    <property type="term" value="C:nucleus"/>
    <property type="evidence" value="ECO:0007669"/>
    <property type="project" value="UniProtKB-SubCell"/>
</dbReference>
<sequence length="483" mass="54445">MRRVKKTNPPQNLLSTMAKLPPFFVTSLAGQNINPIIPDEFFSVYETETDLTLSIKPGKSNLTTRGSPAAGKISPPPTVFETTTFWFLDTRVIWSSTSHLPDACVGSSQDDDDDDDDDDGDDETWDDDSDSMNKKKSISKADSLTSTKNSCLLAVSPLNLRKNIVRCCEIDLMNQSGKSWVLGLRHNKTTGQVYMIRGWRSFCQANDLKHGPLLQLCSDIAPERNCSKPIVKANASVKSSSEGKNKFLTVTLKPYMFKSRQLYLPRFFARENGIKEEGEITLVDKNGVEWPSNLTSTREQSEFYVTKSWIRFCEANRLKIGETFTLKFVRGDTTPMLKFCSKAKVKMEQVPLDSSQGTVQASQEEEEAETRVQKSARVSAEGEPSHCTRASNKSSVDRKNSQCKQPLQPCSISDQLRKSIVDTLTGVRQFRSELEIKEQNLEASLQEMDALETTFSSSSYELNYVYSWSKQQDEEETLQKQKK</sequence>
<dbReference type="AlphaFoldDB" id="A0AAU9T8V1"/>
<evidence type="ECO:0000313" key="11">
    <source>
        <dbReference type="Proteomes" id="UP000836841"/>
    </source>
</evidence>
<dbReference type="InterPro" id="IPR003340">
    <property type="entry name" value="B3_DNA-bd"/>
</dbReference>
<keyword evidence="11" id="KW-1185">Reference proteome</keyword>
<feature type="region of interest" description="Disordered" evidence="8">
    <location>
        <begin position="56"/>
        <end position="75"/>
    </location>
</feature>
<dbReference type="PANTHER" id="PTHR31674:SF62">
    <property type="entry name" value="B3 DOMAIN-CONTAINING PROTEIN REM14-RELATED"/>
    <property type="match status" value="1"/>
</dbReference>
<reference evidence="10 11" key="1">
    <citation type="submission" date="2022-03" db="EMBL/GenBank/DDBJ databases">
        <authorList>
            <person name="Nunn A."/>
            <person name="Chopra R."/>
            <person name="Nunn A."/>
            <person name="Contreras Garrido A."/>
        </authorList>
    </citation>
    <scope>NUCLEOTIDE SEQUENCE [LARGE SCALE GENOMIC DNA]</scope>
</reference>
<keyword evidence="3" id="KW-0805">Transcription regulation</keyword>
<feature type="non-terminal residue" evidence="10">
    <location>
        <position position="1"/>
    </location>
</feature>
<feature type="domain" description="TF-B3" evidence="9">
    <location>
        <begin position="169"/>
        <end position="236"/>
    </location>
</feature>
<name>A0AAU9T8V1_THLAR</name>
<keyword evidence="5" id="KW-0804">Transcription</keyword>
<feature type="region of interest" description="Disordered" evidence="8">
    <location>
        <begin position="103"/>
        <end position="139"/>
    </location>
</feature>
<dbReference type="CDD" id="cd10017">
    <property type="entry name" value="B3_DNA"/>
    <property type="match status" value="2"/>
</dbReference>